<feature type="domain" description="Cyclic nucleotide-binding" evidence="4">
    <location>
        <begin position="1"/>
        <end position="120"/>
    </location>
</feature>
<dbReference type="InterPro" id="IPR014710">
    <property type="entry name" value="RmlC-like_jellyroll"/>
</dbReference>
<dbReference type="PROSITE" id="PS51063">
    <property type="entry name" value="HTH_CRP_2"/>
    <property type="match status" value="1"/>
</dbReference>
<dbReference type="PROSITE" id="PS50042">
    <property type="entry name" value="CNMP_BINDING_3"/>
    <property type="match status" value="1"/>
</dbReference>
<dbReference type="InterPro" id="IPR012318">
    <property type="entry name" value="HTH_CRP"/>
</dbReference>
<dbReference type="GO" id="GO:0005829">
    <property type="term" value="C:cytosol"/>
    <property type="evidence" value="ECO:0007669"/>
    <property type="project" value="TreeGrafter"/>
</dbReference>
<organism evidence="6 7">
    <name type="scientific">Chamaesiphon minutus (strain ATCC 27169 / PCC 6605)</name>
    <dbReference type="NCBI Taxonomy" id="1173020"/>
    <lineage>
        <taxon>Bacteria</taxon>
        <taxon>Bacillati</taxon>
        <taxon>Cyanobacteriota</taxon>
        <taxon>Cyanophyceae</taxon>
        <taxon>Gomontiellales</taxon>
        <taxon>Chamaesiphonaceae</taxon>
        <taxon>Chamaesiphon</taxon>
    </lineage>
</organism>
<dbReference type="Gene3D" id="1.10.10.10">
    <property type="entry name" value="Winged helix-like DNA-binding domain superfamily/Winged helix DNA-binding domain"/>
    <property type="match status" value="1"/>
</dbReference>
<dbReference type="Pfam" id="PF13545">
    <property type="entry name" value="HTH_Crp_2"/>
    <property type="match status" value="1"/>
</dbReference>
<dbReference type="RefSeq" id="WP_015328861.1">
    <property type="nucleotide sequence ID" value="NC_020053.1"/>
</dbReference>
<dbReference type="KEGG" id="cmp:Cha6605_6144"/>
<evidence type="ECO:0000256" key="1">
    <source>
        <dbReference type="ARBA" id="ARBA00023015"/>
    </source>
</evidence>
<dbReference type="PANTHER" id="PTHR24567:SF74">
    <property type="entry name" value="HTH-TYPE TRANSCRIPTIONAL REGULATOR ARCR"/>
    <property type="match status" value="1"/>
</dbReference>
<dbReference type="CDD" id="cd00038">
    <property type="entry name" value="CAP_ED"/>
    <property type="match status" value="1"/>
</dbReference>
<evidence type="ECO:0000313" key="6">
    <source>
        <dbReference type="EMBL" id="AFY96976.1"/>
    </source>
</evidence>
<name>K9UR90_CHAP6</name>
<dbReference type="SUPFAM" id="SSF46785">
    <property type="entry name" value="Winged helix' DNA-binding domain"/>
    <property type="match status" value="1"/>
</dbReference>
<keyword evidence="2" id="KW-0238">DNA-binding</keyword>
<feature type="domain" description="HTH crp-type" evidence="5">
    <location>
        <begin position="134"/>
        <end position="201"/>
    </location>
</feature>
<geneLocation type="plasmid" evidence="6 7">
    <name>pCHA6605.01</name>
</geneLocation>
<reference evidence="6 7" key="1">
    <citation type="submission" date="2012-05" db="EMBL/GenBank/DDBJ databases">
        <title>Noncontiguous Finished plasmid 1 of genome of Chamaesiphon sp. PCC 6605.</title>
        <authorList>
            <consortium name="US DOE Joint Genome Institute"/>
            <person name="Gugger M."/>
            <person name="Coursin T."/>
            <person name="Rippka R."/>
            <person name="Tandeau De Marsac N."/>
            <person name="Huntemann M."/>
            <person name="Wei C.-L."/>
            <person name="Han J."/>
            <person name="Detter J.C."/>
            <person name="Han C."/>
            <person name="Tapia R."/>
            <person name="Chen A."/>
            <person name="Kyrpides N."/>
            <person name="Mavromatis K."/>
            <person name="Markowitz V."/>
            <person name="Szeto E."/>
            <person name="Ivanova N."/>
            <person name="Pagani I."/>
            <person name="Pati A."/>
            <person name="Goodwin L."/>
            <person name="Nordberg H.P."/>
            <person name="Cantor M.N."/>
            <person name="Hua S.X."/>
            <person name="Woyke T."/>
            <person name="Kerfeld C.A."/>
        </authorList>
    </citation>
    <scope>NUCLEOTIDE SEQUENCE [LARGE SCALE GENOMIC DNA]</scope>
    <source>
        <strain evidence="7">ATCC 27169 / PCC 6605</strain>
        <plasmid evidence="7">Plasmid pCHA6605.01</plasmid>
    </source>
</reference>
<dbReference type="Proteomes" id="UP000010366">
    <property type="component" value="Plasmid pCHA6605.01"/>
</dbReference>
<dbReference type="GO" id="GO:0003677">
    <property type="term" value="F:DNA binding"/>
    <property type="evidence" value="ECO:0007669"/>
    <property type="project" value="UniProtKB-KW"/>
</dbReference>
<dbReference type="Pfam" id="PF00027">
    <property type="entry name" value="cNMP_binding"/>
    <property type="match status" value="1"/>
</dbReference>
<dbReference type="InterPro" id="IPR050397">
    <property type="entry name" value="Env_Response_Regulators"/>
</dbReference>
<gene>
    <name evidence="6" type="ORF">Cha6605_6144</name>
</gene>
<accession>K9UR90</accession>
<dbReference type="PANTHER" id="PTHR24567">
    <property type="entry name" value="CRP FAMILY TRANSCRIPTIONAL REGULATORY PROTEIN"/>
    <property type="match status" value="1"/>
</dbReference>
<dbReference type="InterPro" id="IPR036390">
    <property type="entry name" value="WH_DNA-bd_sf"/>
</dbReference>
<dbReference type="InterPro" id="IPR018490">
    <property type="entry name" value="cNMP-bd_dom_sf"/>
</dbReference>
<keyword evidence="6" id="KW-0614">Plasmid</keyword>
<evidence type="ECO:0000259" key="5">
    <source>
        <dbReference type="PROSITE" id="PS51063"/>
    </source>
</evidence>
<dbReference type="SMART" id="SM00419">
    <property type="entry name" value="HTH_CRP"/>
    <property type="match status" value="1"/>
</dbReference>
<evidence type="ECO:0000256" key="2">
    <source>
        <dbReference type="ARBA" id="ARBA00023125"/>
    </source>
</evidence>
<dbReference type="InterPro" id="IPR000595">
    <property type="entry name" value="cNMP-bd_dom"/>
</dbReference>
<dbReference type="InterPro" id="IPR036388">
    <property type="entry name" value="WH-like_DNA-bd_sf"/>
</dbReference>
<evidence type="ECO:0000259" key="4">
    <source>
        <dbReference type="PROSITE" id="PS50042"/>
    </source>
</evidence>
<sequence>MNFSQLNRLPSELRAFAYSVELTAGEILFTQAELAEAVFVVESGCILLFNYTDDEQRVNHYRAKTGELFAELMLFHEKYLCTAIADTRSRVVVFPKQPFLKVLKHSPELTEALMLQLAKRLHESKMLLELRSIRSAHKRVLHYLQLLTSFQSNTLILDRPLKDIALDVGLTPEALSRSLKYLQELGVISRNRREVKIHRNRL</sequence>
<evidence type="ECO:0000256" key="3">
    <source>
        <dbReference type="ARBA" id="ARBA00023163"/>
    </source>
</evidence>
<keyword evidence="1" id="KW-0805">Transcription regulation</keyword>
<dbReference type="GO" id="GO:0003700">
    <property type="term" value="F:DNA-binding transcription factor activity"/>
    <property type="evidence" value="ECO:0007669"/>
    <property type="project" value="TreeGrafter"/>
</dbReference>
<dbReference type="OrthoDB" id="571714at2"/>
<keyword evidence="7" id="KW-1185">Reference proteome</keyword>
<dbReference type="EMBL" id="CP003601">
    <property type="protein sequence ID" value="AFY96976.1"/>
    <property type="molecule type" value="Genomic_DNA"/>
</dbReference>
<protein>
    <submittedName>
        <fullName evidence="6">cAMP-binding protein</fullName>
    </submittedName>
</protein>
<dbReference type="HOGENOM" id="CLU_075053_4_2_3"/>
<dbReference type="Gene3D" id="2.60.120.10">
    <property type="entry name" value="Jelly Rolls"/>
    <property type="match status" value="1"/>
</dbReference>
<proteinExistence type="predicted"/>
<dbReference type="eggNOG" id="COG0664">
    <property type="taxonomic scope" value="Bacteria"/>
</dbReference>
<evidence type="ECO:0000313" key="7">
    <source>
        <dbReference type="Proteomes" id="UP000010366"/>
    </source>
</evidence>
<keyword evidence="3" id="KW-0804">Transcription</keyword>
<dbReference type="AlphaFoldDB" id="K9UR90"/>
<dbReference type="SUPFAM" id="SSF51206">
    <property type="entry name" value="cAMP-binding domain-like"/>
    <property type="match status" value="1"/>
</dbReference>